<name>A0A7W5B9F7_9BURK</name>
<protein>
    <recommendedName>
        <fullName evidence="3">DUF29 family protein</fullName>
    </recommendedName>
</protein>
<accession>A0A7W5B9F7</accession>
<dbReference type="Proteomes" id="UP000541535">
    <property type="component" value="Unassembled WGS sequence"/>
</dbReference>
<proteinExistence type="predicted"/>
<dbReference type="InterPro" id="IPR002636">
    <property type="entry name" value="DUF29"/>
</dbReference>
<dbReference type="Pfam" id="PF01724">
    <property type="entry name" value="DUF29"/>
    <property type="match status" value="1"/>
</dbReference>
<evidence type="ECO:0000313" key="1">
    <source>
        <dbReference type="EMBL" id="MBB3119012.1"/>
    </source>
</evidence>
<gene>
    <name evidence="1" type="ORF">FHS03_002057</name>
</gene>
<organism evidence="1 2">
    <name type="scientific">Pseudoduganella violacea</name>
    <dbReference type="NCBI Taxonomy" id="1715466"/>
    <lineage>
        <taxon>Bacteria</taxon>
        <taxon>Pseudomonadati</taxon>
        <taxon>Pseudomonadota</taxon>
        <taxon>Betaproteobacteria</taxon>
        <taxon>Burkholderiales</taxon>
        <taxon>Oxalobacteraceae</taxon>
        <taxon>Telluria group</taxon>
        <taxon>Pseudoduganella</taxon>
    </lineage>
</organism>
<dbReference type="AlphaFoldDB" id="A0A7W5B9F7"/>
<sequence>MLDFKDGTPAEPDYEDDFVLWLDAQATLLRSGQFARLDIENLIEELNGMSRHERHALKSRLEILIQHLLKCRFQPERKTPSWSATIIEQRARIQTILDDSPSLQPKIVQFANKTYPVVARKASIETGLAPLVFPSTLPYMVEQLLDEDFLP</sequence>
<evidence type="ECO:0008006" key="3">
    <source>
        <dbReference type="Google" id="ProtNLM"/>
    </source>
</evidence>
<keyword evidence="2" id="KW-1185">Reference proteome</keyword>
<dbReference type="PANTHER" id="PTHR34235">
    <property type="entry name" value="SLR1203 PROTEIN-RELATED"/>
    <property type="match status" value="1"/>
</dbReference>
<dbReference type="EMBL" id="JACHXD010000004">
    <property type="protein sequence ID" value="MBB3119012.1"/>
    <property type="molecule type" value="Genomic_DNA"/>
</dbReference>
<comment type="caution">
    <text evidence="1">The sequence shown here is derived from an EMBL/GenBank/DDBJ whole genome shotgun (WGS) entry which is preliminary data.</text>
</comment>
<dbReference type="RefSeq" id="WP_183440864.1">
    <property type="nucleotide sequence ID" value="NZ_JACHXD010000004.1"/>
</dbReference>
<reference evidence="1 2" key="1">
    <citation type="submission" date="2020-08" db="EMBL/GenBank/DDBJ databases">
        <title>Genomic Encyclopedia of Type Strains, Phase III (KMG-III): the genomes of soil and plant-associated and newly described type strains.</title>
        <authorList>
            <person name="Whitman W."/>
        </authorList>
    </citation>
    <scope>NUCLEOTIDE SEQUENCE [LARGE SCALE GENOMIC DNA]</scope>
    <source>
        <strain evidence="1 2">CECT 8897</strain>
    </source>
</reference>
<evidence type="ECO:0000313" key="2">
    <source>
        <dbReference type="Proteomes" id="UP000541535"/>
    </source>
</evidence>
<dbReference type="Gene3D" id="1.20.1220.20">
    <property type="entry name" value="Uncharcterised protein PF01724"/>
    <property type="match status" value="1"/>
</dbReference>